<dbReference type="Proteomes" id="UP000657006">
    <property type="component" value="Unassembled WGS sequence"/>
</dbReference>
<gene>
    <name evidence="1" type="ORF">H8730_01105</name>
</gene>
<dbReference type="PANTHER" id="PTHR33361">
    <property type="entry name" value="GLR0591 PROTEIN"/>
    <property type="match status" value="1"/>
</dbReference>
<name>A0A926I067_9FIRM</name>
<sequence>MKHVRQLAAGMLMVWMLCILSSCQLKSQEELFDQYLTDVFKESVVSDSITLHFMLKDPEAYGIDRIEPTLGSISLEADGEESASESLKILKKFKYSQLSEEQKMCYSILEAYLTVEQMAEGMEYYVEICSPGQGIQAQLPTLLAEYKFYVEEDIQDYVALLHDTKRYFQEVIAFEQEKSEQGLFMADFSLDEVIQGCQDFVDAGEDNVLLATFRERLDAFDGLSGEQKAIYEEQNVEAVAVVVSAYETFMEEMEKLRGTGVNDGGLCNFDRGQEYYEYLVASGTGSSKSVDEIANALQKRLIAESQSMYEYLMMDESILDLADHPPYDTDDPATMLEELKERIAEDFPAIPEVHYEVKEVAESLQGSTSPAFYLIPAIDNAAENVIYINPSEEYAHMDLFPTIAHEGYPGHLYQNVYYNSTNPPLFRHLLSFLGYSEGWANYVEGLSYEYFGFENEALVEILKCNSYINIQLSALLDIGIHYYGWDLEDLQDYLSQFGIEDEDDVRDTFEYIVGNPSAYLSYAVGGMEILELRENAENELGDAFSLKDFHKAILDAGPAPFSIVEEFVDAYIEQAAA</sequence>
<organism evidence="1 2">
    <name type="scientific">Bianquea renquensis</name>
    <dbReference type="NCBI Taxonomy" id="2763661"/>
    <lineage>
        <taxon>Bacteria</taxon>
        <taxon>Bacillati</taxon>
        <taxon>Bacillota</taxon>
        <taxon>Clostridia</taxon>
        <taxon>Eubacteriales</taxon>
        <taxon>Bianqueaceae</taxon>
        <taxon>Bianquea</taxon>
    </lineage>
</organism>
<accession>A0A926I067</accession>
<dbReference type="PROSITE" id="PS51257">
    <property type="entry name" value="PROKAR_LIPOPROTEIN"/>
    <property type="match status" value="1"/>
</dbReference>
<dbReference type="Pfam" id="PF05960">
    <property type="entry name" value="DUF885"/>
    <property type="match status" value="1"/>
</dbReference>
<protein>
    <submittedName>
        <fullName evidence="1">DUF885 domain-containing protein</fullName>
    </submittedName>
</protein>
<dbReference type="InterPro" id="IPR010281">
    <property type="entry name" value="DUF885"/>
</dbReference>
<dbReference type="AlphaFoldDB" id="A0A926I067"/>
<dbReference type="RefSeq" id="WP_177716428.1">
    <property type="nucleotide sequence ID" value="NZ_JACRSQ010000001.1"/>
</dbReference>
<evidence type="ECO:0000313" key="1">
    <source>
        <dbReference type="EMBL" id="MBC8542148.1"/>
    </source>
</evidence>
<evidence type="ECO:0000313" key="2">
    <source>
        <dbReference type="Proteomes" id="UP000657006"/>
    </source>
</evidence>
<dbReference type="PANTHER" id="PTHR33361:SF2">
    <property type="entry name" value="DUF885 DOMAIN-CONTAINING PROTEIN"/>
    <property type="match status" value="1"/>
</dbReference>
<proteinExistence type="predicted"/>
<comment type="caution">
    <text evidence="1">The sequence shown here is derived from an EMBL/GenBank/DDBJ whole genome shotgun (WGS) entry which is preliminary data.</text>
</comment>
<keyword evidence="2" id="KW-1185">Reference proteome</keyword>
<dbReference type="EMBL" id="JACRSQ010000001">
    <property type="protein sequence ID" value="MBC8542148.1"/>
    <property type="molecule type" value="Genomic_DNA"/>
</dbReference>
<reference evidence="1" key="1">
    <citation type="submission" date="2020-08" db="EMBL/GenBank/DDBJ databases">
        <title>Genome public.</title>
        <authorList>
            <person name="Liu C."/>
            <person name="Sun Q."/>
        </authorList>
    </citation>
    <scope>NUCLEOTIDE SEQUENCE</scope>
    <source>
        <strain evidence="1">NSJ-32</strain>
    </source>
</reference>